<dbReference type="Proteomes" id="UP001249851">
    <property type="component" value="Unassembled WGS sequence"/>
</dbReference>
<dbReference type="EMBL" id="JARQWQ010000059">
    <property type="protein sequence ID" value="KAK2555972.1"/>
    <property type="molecule type" value="Genomic_DNA"/>
</dbReference>
<protein>
    <recommendedName>
        <fullName evidence="3">Chromo domain-containing protein</fullName>
    </recommendedName>
</protein>
<keyword evidence="2" id="KW-1185">Reference proteome</keyword>
<evidence type="ECO:0000313" key="2">
    <source>
        <dbReference type="Proteomes" id="UP001249851"/>
    </source>
</evidence>
<gene>
    <name evidence="1" type="ORF">P5673_022259</name>
</gene>
<reference evidence="1" key="1">
    <citation type="journal article" date="2023" name="G3 (Bethesda)">
        <title>Whole genome assembly and annotation of the endangered Caribbean coral Acropora cervicornis.</title>
        <authorList>
            <person name="Selwyn J.D."/>
            <person name="Vollmer S.V."/>
        </authorList>
    </citation>
    <scope>NUCLEOTIDE SEQUENCE</scope>
    <source>
        <strain evidence="1">K2</strain>
    </source>
</reference>
<sequence>MRTGKKYLVERIIERRETPLQDCTWEPSDNLTQELIRSYEKPKIIIIKQKKVCKQFACGVISALYVSMDLEIWRYFMNRRGNKSQNGGHLFTSLSIEGIMSEHSDGIAVHLLINVKPVLSWSPFHLIISYFSNGKVYKAQQFPLDKLCITIVKRPCNINNL</sequence>
<evidence type="ECO:0000313" key="1">
    <source>
        <dbReference type="EMBL" id="KAK2555972.1"/>
    </source>
</evidence>
<accession>A0AAD9Q751</accession>
<comment type="caution">
    <text evidence="1">The sequence shown here is derived from an EMBL/GenBank/DDBJ whole genome shotgun (WGS) entry which is preliminary data.</text>
</comment>
<evidence type="ECO:0008006" key="3">
    <source>
        <dbReference type="Google" id="ProtNLM"/>
    </source>
</evidence>
<name>A0AAD9Q751_ACRCE</name>
<organism evidence="1 2">
    <name type="scientific">Acropora cervicornis</name>
    <name type="common">Staghorn coral</name>
    <dbReference type="NCBI Taxonomy" id="6130"/>
    <lineage>
        <taxon>Eukaryota</taxon>
        <taxon>Metazoa</taxon>
        <taxon>Cnidaria</taxon>
        <taxon>Anthozoa</taxon>
        <taxon>Hexacorallia</taxon>
        <taxon>Scleractinia</taxon>
        <taxon>Astrocoeniina</taxon>
        <taxon>Acroporidae</taxon>
        <taxon>Acropora</taxon>
    </lineage>
</organism>
<reference evidence="1" key="2">
    <citation type="journal article" date="2023" name="Science">
        <title>Genomic signatures of disease resistance in endangered staghorn corals.</title>
        <authorList>
            <person name="Vollmer S.V."/>
            <person name="Selwyn J.D."/>
            <person name="Despard B.A."/>
            <person name="Roesel C.L."/>
        </authorList>
    </citation>
    <scope>NUCLEOTIDE SEQUENCE</scope>
    <source>
        <strain evidence="1">K2</strain>
    </source>
</reference>
<proteinExistence type="predicted"/>
<dbReference type="CDD" id="cd00024">
    <property type="entry name" value="CD_CSD"/>
    <property type="match status" value="1"/>
</dbReference>
<dbReference type="AlphaFoldDB" id="A0AAD9Q751"/>